<evidence type="ECO:0000313" key="4">
    <source>
        <dbReference type="EMBL" id="CAF0957763.1"/>
    </source>
</evidence>
<dbReference type="PROSITE" id="PS51419">
    <property type="entry name" value="RAB"/>
    <property type="match status" value="1"/>
</dbReference>
<evidence type="ECO:0000256" key="1">
    <source>
        <dbReference type="ARBA" id="ARBA00010142"/>
    </source>
</evidence>
<keyword evidence="3" id="KW-0342">GTP-binding</keyword>
<comment type="similarity">
    <text evidence="1">Belongs to the small GTPase superfamily. Rho family.</text>
</comment>
<comment type="caution">
    <text evidence="4">The sequence shown here is derived from an EMBL/GenBank/DDBJ whole genome shotgun (WGS) entry which is preliminary data.</text>
</comment>
<evidence type="ECO:0000313" key="5">
    <source>
        <dbReference type="Proteomes" id="UP000663852"/>
    </source>
</evidence>
<reference evidence="4" key="1">
    <citation type="submission" date="2021-02" db="EMBL/GenBank/DDBJ databases">
        <authorList>
            <person name="Nowell W R."/>
        </authorList>
    </citation>
    <scope>NUCLEOTIDE SEQUENCE</scope>
</reference>
<evidence type="ECO:0000256" key="3">
    <source>
        <dbReference type="ARBA" id="ARBA00023134"/>
    </source>
</evidence>
<organism evidence="4 5">
    <name type="scientific">Adineta ricciae</name>
    <name type="common">Rotifer</name>
    <dbReference type="NCBI Taxonomy" id="249248"/>
    <lineage>
        <taxon>Eukaryota</taxon>
        <taxon>Metazoa</taxon>
        <taxon>Spiralia</taxon>
        <taxon>Gnathifera</taxon>
        <taxon>Rotifera</taxon>
        <taxon>Eurotatoria</taxon>
        <taxon>Bdelloidea</taxon>
        <taxon>Adinetida</taxon>
        <taxon>Adinetidae</taxon>
        <taxon>Adineta</taxon>
    </lineage>
</organism>
<dbReference type="AlphaFoldDB" id="A0A814DRY9"/>
<accession>A0A814DRY9</accession>
<dbReference type="GO" id="GO:0007264">
    <property type="term" value="P:small GTPase-mediated signal transduction"/>
    <property type="evidence" value="ECO:0007669"/>
    <property type="project" value="InterPro"/>
</dbReference>
<name>A0A814DRY9_ADIRI</name>
<dbReference type="Gene3D" id="3.40.50.300">
    <property type="entry name" value="P-loop containing nucleotide triphosphate hydrolases"/>
    <property type="match status" value="1"/>
</dbReference>
<dbReference type="InterPro" id="IPR027417">
    <property type="entry name" value="P-loop_NTPase"/>
</dbReference>
<dbReference type="OrthoDB" id="8830751at2759"/>
<dbReference type="PROSITE" id="PS51421">
    <property type="entry name" value="RAS"/>
    <property type="match status" value="1"/>
</dbReference>
<dbReference type="SMART" id="SM00175">
    <property type="entry name" value="RAB"/>
    <property type="match status" value="1"/>
</dbReference>
<dbReference type="SMART" id="SM00173">
    <property type="entry name" value="RAS"/>
    <property type="match status" value="1"/>
</dbReference>
<dbReference type="SMART" id="SM00174">
    <property type="entry name" value="RHO"/>
    <property type="match status" value="1"/>
</dbReference>
<dbReference type="FunFam" id="3.40.50.300:FF:001179">
    <property type="entry name" value="Rho family GTPase"/>
    <property type="match status" value="1"/>
</dbReference>
<dbReference type="PROSITE" id="PS51420">
    <property type="entry name" value="RHO"/>
    <property type="match status" value="1"/>
</dbReference>
<dbReference type="InterPro" id="IPR001806">
    <property type="entry name" value="Small_GTPase"/>
</dbReference>
<dbReference type="PRINTS" id="PR00449">
    <property type="entry name" value="RASTRNSFRMNG"/>
</dbReference>
<dbReference type="NCBIfam" id="TIGR00231">
    <property type="entry name" value="small_GTP"/>
    <property type="match status" value="1"/>
</dbReference>
<dbReference type="CDD" id="cd00157">
    <property type="entry name" value="Rho"/>
    <property type="match status" value="1"/>
</dbReference>
<dbReference type="InterPro" id="IPR005225">
    <property type="entry name" value="Small_GTP-bd"/>
</dbReference>
<dbReference type="Pfam" id="PF00071">
    <property type="entry name" value="Ras"/>
    <property type="match status" value="1"/>
</dbReference>
<proteinExistence type="inferred from homology"/>
<dbReference type="Proteomes" id="UP000663852">
    <property type="component" value="Unassembled WGS sequence"/>
</dbReference>
<dbReference type="InterPro" id="IPR003578">
    <property type="entry name" value="Small_GTPase_Rho"/>
</dbReference>
<sequence length="233" mass="25618">MNKANNNKSFFTANFYLISPIMPNTSNLPATSNPIGGNLMNKTIKCVCVGDGCVGKTSMLISYTTNTFPQSYVPTVFDNYSVTVMISGEPYTLALFDTAGQSGFELMRTFSYTNTDVFLVCFSVMSPTSFNNALKMWIDEIRQSSSSRAAPFVLVGTKIDLRSSTPDVELLAKSKQKPITREQGERTAKEYGAYAYIECSALTQENLKETFDTAILAALTPSTSKRRGIFCCC</sequence>
<evidence type="ECO:0000256" key="2">
    <source>
        <dbReference type="ARBA" id="ARBA00022741"/>
    </source>
</evidence>
<protein>
    <submittedName>
        <fullName evidence="4">Uncharacterized protein</fullName>
    </submittedName>
</protein>
<keyword evidence="2" id="KW-0547">Nucleotide-binding</keyword>
<gene>
    <name evidence="4" type="ORF">EDS130_LOCUS12684</name>
</gene>
<dbReference type="PANTHER" id="PTHR24072">
    <property type="entry name" value="RHO FAMILY GTPASE"/>
    <property type="match status" value="1"/>
</dbReference>
<dbReference type="EMBL" id="CAJNOJ010000049">
    <property type="protein sequence ID" value="CAF0957763.1"/>
    <property type="molecule type" value="Genomic_DNA"/>
</dbReference>
<dbReference type="GO" id="GO:0005525">
    <property type="term" value="F:GTP binding"/>
    <property type="evidence" value="ECO:0007669"/>
    <property type="project" value="UniProtKB-KW"/>
</dbReference>
<dbReference type="SUPFAM" id="SSF52540">
    <property type="entry name" value="P-loop containing nucleoside triphosphate hydrolases"/>
    <property type="match status" value="1"/>
</dbReference>
<dbReference type="GO" id="GO:0003924">
    <property type="term" value="F:GTPase activity"/>
    <property type="evidence" value="ECO:0007669"/>
    <property type="project" value="InterPro"/>
</dbReference>